<reference evidence="1" key="1">
    <citation type="journal article" date="2024" name="Environ. Microbiol. Rep.">
        <title>Hiding in plain sight: The discovery of complete genomes of 11 hypothetical spindle-shaped viruses that putatively infect mesophilic ammonia-oxidizing archaea.</title>
        <authorList>
            <person name="Ni Y."/>
            <person name="Xu T."/>
            <person name="Yan S."/>
            <person name="Chen L."/>
            <person name="Wang Y."/>
        </authorList>
    </citation>
    <scope>NUCLEOTIDE SEQUENCE</scope>
    <source>
        <strain evidence="1">NTM1</strain>
    </source>
</reference>
<protein>
    <submittedName>
        <fullName evidence="1">ORF35</fullName>
    </submittedName>
</protein>
<reference evidence="1" key="2">
    <citation type="submission" date="2024-03" db="EMBL/GenBank/DDBJ databases">
        <authorList>
            <person name="Ni Y."/>
            <person name="Xu T."/>
            <person name="Yan S."/>
            <person name="Chen L."/>
            <person name="Wang Y."/>
        </authorList>
    </citation>
    <scope>NUCLEOTIDE SEQUENCE</scope>
    <source>
        <strain evidence="1">NTM1</strain>
    </source>
</reference>
<sequence>MKVFDELNEKWYHKGELITESYKVFLEDGTHTKKEAMALAKQYVRENTLATLKQVNEWRQRNQ</sequence>
<accession>A0AAT9JFZ9</accession>
<proteinExistence type="predicted"/>
<name>A0AAT9JFZ9_9VIRU</name>
<evidence type="ECO:0000313" key="1">
    <source>
        <dbReference type="EMBL" id="DBA51993.1"/>
    </source>
</evidence>
<organism evidence="1">
    <name type="scientific">Nitrosopumilaceae spindle-shaped virus</name>
    <dbReference type="NCBI Taxonomy" id="3065433"/>
    <lineage>
        <taxon>Viruses</taxon>
    </lineage>
</organism>
<dbReference type="EMBL" id="BK067788">
    <property type="protein sequence ID" value="DBA51993.1"/>
    <property type="molecule type" value="Genomic_DNA"/>
</dbReference>